<keyword evidence="1" id="KW-1133">Transmembrane helix</keyword>
<dbReference type="Proteomes" id="UP000015241">
    <property type="component" value="Unassembled WGS sequence"/>
</dbReference>
<feature type="transmembrane region" description="Helical" evidence="1">
    <location>
        <begin position="186"/>
        <end position="205"/>
    </location>
</feature>
<keyword evidence="1" id="KW-0812">Transmembrane</keyword>
<evidence type="ECO:0000313" key="2">
    <source>
        <dbReference type="EMBL" id="EPT00517.1"/>
    </source>
</evidence>
<dbReference type="AlphaFoldDB" id="S8E628"/>
<protein>
    <submittedName>
        <fullName evidence="2">Uncharacterized protein</fullName>
    </submittedName>
</protein>
<feature type="transmembrane region" description="Helical" evidence="1">
    <location>
        <begin position="217"/>
        <end position="242"/>
    </location>
</feature>
<organism evidence="2 3">
    <name type="scientific">Fomitopsis schrenkii</name>
    <name type="common">Brown rot fungus</name>
    <dbReference type="NCBI Taxonomy" id="2126942"/>
    <lineage>
        <taxon>Eukaryota</taxon>
        <taxon>Fungi</taxon>
        <taxon>Dikarya</taxon>
        <taxon>Basidiomycota</taxon>
        <taxon>Agaricomycotina</taxon>
        <taxon>Agaricomycetes</taxon>
        <taxon>Polyporales</taxon>
        <taxon>Fomitopsis</taxon>
    </lineage>
</organism>
<proteinExistence type="predicted"/>
<sequence>MVAQLDLIAVNLATVALESWLYGIFCVIFGTSTYLLIRRSRGHSQATGGSAPRISRSVWKTPMFVASCLIAMSVTGHWILTVYRLFDAFIHFMGGKEPILVYADLSRKSEVAKTAFLIISVLISDVMIIYRLYIVWSYNRLIIIFPALTWCALVVCGSAVCWQFAHYTLGQNVFETAAGRWITSDCVFSFVTNLYCSLLIAWRVWRTTVSAPAYGGPNIMGALAIIIESAAIQSLWNLFFFITYQAKSNLQFTAIDMWVPVCGISLTLINLRVSLGWAAGGSVSGSSGLRMSTQARSFETTHQSYAMRSLAVNVTQTQEIDEDVPRYMPEKAVDLRRTSKGSDLSV</sequence>
<feature type="transmembrane region" description="Helical" evidence="1">
    <location>
        <begin position="142"/>
        <end position="165"/>
    </location>
</feature>
<dbReference type="HOGENOM" id="CLU_044614_3_0_1"/>
<gene>
    <name evidence="2" type="ORF">FOMPIDRAFT_1146276</name>
</gene>
<reference evidence="2 3" key="1">
    <citation type="journal article" date="2012" name="Science">
        <title>The Paleozoic origin of enzymatic lignin decomposition reconstructed from 31 fungal genomes.</title>
        <authorList>
            <person name="Floudas D."/>
            <person name="Binder M."/>
            <person name="Riley R."/>
            <person name="Barry K."/>
            <person name="Blanchette R.A."/>
            <person name="Henrissat B."/>
            <person name="Martinez A.T."/>
            <person name="Otillar R."/>
            <person name="Spatafora J.W."/>
            <person name="Yadav J.S."/>
            <person name="Aerts A."/>
            <person name="Benoit I."/>
            <person name="Boyd A."/>
            <person name="Carlson A."/>
            <person name="Copeland A."/>
            <person name="Coutinho P.M."/>
            <person name="de Vries R.P."/>
            <person name="Ferreira P."/>
            <person name="Findley K."/>
            <person name="Foster B."/>
            <person name="Gaskell J."/>
            <person name="Glotzer D."/>
            <person name="Gorecki P."/>
            <person name="Heitman J."/>
            <person name="Hesse C."/>
            <person name="Hori C."/>
            <person name="Igarashi K."/>
            <person name="Jurgens J.A."/>
            <person name="Kallen N."/>
            <person name="Kersten P."/>
            <person name="Kohler A."/>
            <person name="Kuees U."/>
            <person name="Kumar T.K.A."/>
            <person name="Kuo A."/>
            <person name="LaButti K."/>
            <person name="Larrondo L.F."/>
            <person name="Lindquist E."/>
            <person name="Ling A."/>
            <person name="Lombard V."/>
            <person name="Lucas S."/>
            <person name="Lundell T."/>
            <person name="Martin R."/>
            <person name="McLaughlin D.J."/>
            <person name="Morgenstern I."/>
            <person name="Morin E."/>
            <person name="Murat C."/>
            <person name="Nagy L.G."/>
            <person name="Nolan M."/>
            <person name="Ohm R.A."/>
            <person name="Patyshakuliyeva A."/>
            <person name="Rokas A."/>
            <person name="Ruiz-Duenas F.J."/>
            <person name="Sabat G."/>
            <person name="Salamov A."/>
            <person name="Samejima M."/>
            <person name="Schmutz J."/>
            <person name="Slot J.C."/>
            <person name="St John F."/>
            <person name="Stenlid J."/>
            <person name="Sun H."/>
            <person name="Sun S."/>
            <person name="Syed K."/>
            <person name="Tsang A."/>
            <person name="Wiebenga A."/>
            <person name="Young D."/>
            <person name="Pisabarro A."/>
            <person name="Eastwood D.C."/>
            <person name="Martin F."/>
            <person name="Cullen D."/>
            <person name="Grigoriev I.V."/>
            <person name="Hibbett D.S."/>
        </authorList>
    </citation>
    <scope>NUCLEOTIDE SEQUENCE</scope>
    <source>
        <strain evidence="3">FP-58527</strain>
    </source>
</reference>
<feature type="transmembrane region" description="Helical" evidence="1">
    <location>
        <begin position="115"/>
        <end position="136"/>
    </location>
</feature>
<dbReference type="EMBL" id="KE504148">
    <property type="protein sequence ID" value="EPT00517.1"/>
    <property type="molecule type" value="Genomic_DNA"/>
</dbReference>
<keyword evidence="3" id="KW-1185">Reference proteome</keyword>
<evidence type="ECO:0000256" key="1">
    <source>
        <dbReference type="SAM" id="Phobius"/>
    </source>
</evidence>
<dbReference type="OrthoDB" id="3346544at2759"/>
<evidence type="ECO:0000313" key="3">
    <source>
        <dbReference type="Proteomes" id="UP000015241"/>
    </source>
</evidence>
<feature type="transmembrane region" description="Helical" evidence="1">
    <location>
        <begin position="20"/>
        <end position="37"/>
    </location>
</feature>
<dbReference type="InParanoid" id="S8E628"/>
<dbReference type="STRING" id="743788.S8E628"/>
<feature type="transmembrane region" description="Helical" evidence="1">
    <location>
        <begin position="58"/>
        <end position="79"/>
    </location>
</feature>
<name>S8E628_FOMSC</name>
<dbReference type="eggNOG" id="ENOG502SQR7">
    <property type="taxonomic scope" value="Eukaryota"/>
</dbReference>
<keyword evidence="1" id="KW-0472">Membrane</keyword>
<accession>S8E628</accession>